<dbReference type="SUPFAM" id="SSF46689">
    <property type="entry name" value="Homeodomain-like"/>
    <property type="match status" value="1"/>
</dbReference>
<evidence type="ECO:0000313" key="6">
    <source>
        <dbReference type="Proteomes" id="UP001499988"/>
    </source>
</evidence>
<protein>
    <submittedName>
        <fullName evidence="5">TetR/AcrR family transcriptional regulator</fullName>
    </submittedName>
</protein>
<dbReference type="EMBL" id="BAABJZ010000093">
    <property type="protein sequence ID" value="GAA4894563.1"/>
    <property type="molecule type" value="Genomic_DNA"/>
</dbReference>
<dbReference type="Pfam" id="PF00440">
    <property type="entry name" value="TetR_N"/>
    <property type="match status" value="1"/>
</dbReference>
<reference evidence="6" key="1">
    <citation type="journal article" date="2019" name="Int. J. Syst. Evol. Microbiol.">
        <title>The Global Catalogue of Microorganisms (GCM) 10K type strain sequencing project: providing services to taxonomists for standard genome sequencing and annotation.</title>
        <authorList>
            <consortium name="The Broad Institute Genomics Platform"/>
            <consortium name="The Broad Institute Genome Sequencing Center for Infectious Disease"/>
            <person name="Wu L."/>
            <person name="Ma J."/>
        </authorList>
    </citation>
    <scope>NUCLEOTIDE SEQUENCE [LARGE SCALE GENOMIC DNA]</scope>
    <source>
        <strain evidence="6">JCM 18401</strain>
    </source>
</reference>
<evidence type="ECO:0000313" key="5">
    <source>
        <dbReference type="EMBL" id="GAA4894563.1"/>
    </source>
</evidence>
<evidence type="ECO:0000256" key="1">
    <source>
        <dbReference type="ARBA" id="ARBA00023125"/>
    </source>
</evidence>
<gene>
    <name evidence="5" type="ORF">GCM10023333_29660</name>
</gene>
<keyword evidence="3" id="KW-0175">Coiled coil</keyword>
<keyword evidence="1 2" id="KW-0238">DNA-binding</keyword>
<feature type="coiled-coil region" evidence="3">
    <location>
        <begin position="106"/>
        <end position="133"/>
    </location>
</feature>
<proteinExistence type="predicted"/>
<dbReference type="InterPro" id="IPR050624">
    <property type="entry name" value="HTH-type_Tx_Regulator"/>
</dbReference>
<dbReference type="InterPro" id="IPR025722">
    <property type="entry name" value="TetR"/>
</dbReference>
<dbReference type="Proteomes" id="UP001499988">
    <property type="component" value="Unassembled WGS sequence"/>
</dbReference>
<dbReference type="PANTHER" id="PTHR43479:SF12">
    <property type="entry name" value="TRANSCRIPTIONAL REGULATORY PROTEIN"/>
    <property type="match status" value="1"/>
</dbReference>
<evidence type="ECO:0000256" key="3">
    <source>
        <dbReference type="SAM" id="Coils"/>
    </source>
</evidence>
<comment type="caution">
    <text evidence="5">The sequence shown here is derived from an EMBL/GenBank/DDBJ whole genome shotgun (WGS) entry which is preliminary data.</text>
</comment>
<name>A0ABP9F6E8_9GAMM</name>
<dbReference type="PROSITE" id="PS50977">
    <property type="entry name" value="HTH_TETR_2"/>
    <property type="match status" value="1"/>
</dbReference>
<feature type="DNA-binding region" description="H-T-H motif" evidence="2">
    <location>
        <begin position="24"/>
        <end position="43"/>
    </location>
</feature>
<organism evidence="5 6">
    <name type="scientific">Ferrimonas pelagia</name>
    <dbReference type="NCBI Taxonomy" id="1177826"/>
    <lineage>
        <taxon>Bacteria</taxon>
        <taxon>Pseudomonadati</taxon>
        <taxon>Pseudomonadota</taxon>
        <taxon>Gammaproteobacteria</taxon>
        <taxon>Alteromonadales</taxon>
        <taxon>Ferrimonadaceae</taxon>
        <taxon>Ferrimonas</taxon>
    </lineage>
</organism>
<evidence type="ECO:0000256" key="2">
    <source>
        <dbReference type="PROSITE-ProRule" id="PRU00335"/>
    </source>
</evidence>
<evidence type="ECO:0000259" key="4">
    <source>
        <dbReference type="PROSITE" id="PS50977"/>
    </source>
</evidence>
<dbReference type="PANTHER" id="PTHR43479">
    <property type="entry name" value="ACREF/ENVCD OPERON REPRESSOR-RELATED"/>
    <property type="match status" value="1"/>
</dbReference>
<dbReference type="Gene3D" id="1.10.357.10">
    <property type="entry name" value="Tetracycline Repressor, domain 2"/>
    <property type="match status" value="1"/>
</dbReference>
<sequence length="217" mass="25323">MKTKDRIIEASCALFNSQGERAVTTNHIAAYLGISPGNLYYHFRNKEQIIRAIFSWYEAYLEEGFAPVDTDDARSLMERYLEKLFKGMWQFRFLYASLADILARDKELHKRYLEAHERNLQQALETTRHLKRLGILTVEDQYEKAFTEGMKMIVTHWISNLYIKNLDGEITESMVYQGVLMLLELFSGYIAEPAKPMFEEIMAHYRALAQGQDSVKS</sequence>
<dbReference type="Pfam" id="PF13972">
    <property type="entry name" value="TetR"/>
    <property type="match status" value="1"/>
</dbReference>
<feature type="domain" description="HTH tetR-type" evidence="4">
    <location>
        <begin position="1"/>
        <end position="61"/>
    </location>
</feature>
<dbReference type="PRINTS" id="PR00455">
    <property type="entry name" value="HTHTETR"/>
</dbReference>
<accession>A0ABP9F6E8</accession>
<dbReference type="InterPro" id="IPR001647">
    <property type="entry name" value="HTH_TetR"/>
</dbReference>
<dbReference type="RefSeq" id="WP_345336221.1">
    <property type="nucleotide sequence ID" value="NZ_BAABJZ010000093.1"/>
</dbReference>
<keyword evidence="6" id="KW-1185">Reference proteome</keyword>
<dbReference type="InterPro" id="IPR009057">
    <property type="entry name" value="Homeodomain-like_sf"/>
</dbReference>